<sequence>MFSAALRRVQCRRQACVCNLLASRRIACRQMSGGPALKSSSDPWDHVFSDLTVAPPAIPAHGGVGPHRPRRQTMTAQEMTAFNEIFNLIFDSMGDNTTPAAPPVDLAGNGMRELFGTLRKHSKRMKWKAVSEEALDAKRDAMDECRTDQELLDWALREVFGESQQYEQAFMQAKAALDANPTDIDAETELPMLQPPTYAHFVALLIKTFRDKYRDPHLALSIFDYARHLSIPSYVFGCSTAAYNELIATRWDCFRNLKGVHAALEEMQVNSVDMDSRTRQLAERVRREVGERRPWVEENEVGMKGVWDMLYNIEQLAHRDPNPRSKRPPKVAPWNQWKTPDSDTNPDWEFDKW</sequence>
<reference evidence="3" key="1">
    <citation type="submission" date="2014-09" db="EMBL/GenBank/DDBJ databases">
        <title>Genome sequence of the luminous mushroom Mycena chlorophos for searching fungal bioluminescence genes.</title>
        <authorList>
            <person name="Tanaka Y."/>
            <person name="Kasuga D."/>
            <person name="Oba Y."/>
            <person name="Hase S."/>
            <person name="Sato K."/>
            <person name="Oba Y."/>
            <person name="Sakakibara Y."/>
        </authorList>
    </citation>
    <scope>NUCLEOTIDE SEQUENCE</scope>
</reference>
<dbReference type="InterPro" id="IPR043837">
    <property type="entry name" value="Mtf2-like_C"/>
</dbReference>
<dbReference type="Pfam" id="PF19189">
    <property type="entry name" value="Mtf2"/>
    <property type="match status" value="1"/>
</dbReference>
<evidence type="ECO:0000256" key="1">
    <source>
        <dbReference type="SAM" id="MobiDB-lite"/>
    </source>
</evidence>
<protein>
    <recommendedName>
        <fullName evidence="2">Mtf2-like C-terminal domain-containing protein</fullName>
    </recommendedName>
</protein>
<evidence type="ECO:0000259" key="2">
    <source>
        <dbReference type="Pfam" id="PF19189"/>
    </source>
</evidence>
<evidence type="ECO:0000313" key="4">
    <source>
        <dbReference type="Proteomes" id="UP000815677"/>
    </source>
</evidence>
<evidence type="ECO:0000313" key="3">
    <source>
        <dbReference type="EMBL" id="GAT57729.1"/>
    </source>
</evidence>
<accession>A0ABQ0M3Y4</accession>
<dbReference type="EMBL" id="DF849506">
    <property type="protein sequence ID" value="GAT57729.1"/>
    <property type="molecule type" value="Genomic_DNA"/>
</dbReference>
<feature type="compositionally biased region" description="Acidic residues" evidence="1">
    <location>
        <begin position="344"/>
        <end position="353"/>
    </location>
</feature>
<proteinExistence type="predicted"/>
<dbReference type="PANTHER" id="PTHR39468:SF1">
    <property type="entry name" value="MTF2-LIKE C-TERMINAL DOMAIN-CONTAINING PROTEIN"/>
    <property type="match status" value="1"/>
</dbReference>
<name>A0ABQ0M3Y4_MYCCL</name>
<gene>
    <name evidence="3" type="ORF">MCHLO_14238</name>
</gene>
<organism evidence="3 4">
    <name type="scientific">Mycena chlorophos</name>
    <name type="common">Agaric fungus</name>
    <name type="synonym">Agaricus chlorophos</name>
    <dbReference type="NCBI Taxonomy" id="658473"/>
    <lineage>
        <taxon>Eukaryota</taxon>
        <taxon>Fungi</taxon>
        <taxon>Dikarya</taxon>
        <taxon>Basidiomycota</taxon>
        <taxon>Agaricomycotina</taxon>
        <taxon>Agaricomycetes</taxon>
        <taxon>Agaricomycetidae</taxon>
        <taxon>Agaricales</taxon>
        <taxon>Marasmiineae</taxon>
        <taxon>Mycenaceae</taxon>
        <taxon>Mycena</taxon>
    </lineage>
</organism>
<keyword evidence="4" id="KW-1185">Reference proteome</keyword>
<feature type="region of interest" description="Disordered" evidence="1">
    <location>
        <begin position="318"/>
        <end position="353"/>
    </location>
</feature>
<dbReference type="Proteomes" id="UP000815677">
    <property type="component" value="Unassembled WGS sequence"/>
</dbReference>
<dbReference type="PANTHER" id="PTHR39468">
    <property type="entry name" value="CHROMOSOME 7, WHOLE GENOME SHOTGUN SEQUENCE"/>
    <property type="match status" value="1"/>
</dbReference>
<dbReference type="InterPro" id="IPR040009">
    <property type="entry name" value="Mtf2/C5D6.12-like"/>
</dbReference>
<feature type="domain" description="Mtf2-like C-terminal" evidence="2">
    <location>
        <begin position="132"/>
        <end position="315"/>
    </location>
</feature>